<evidence type="ECO:0000313" key="2">
    <source>
        <dbReference type="Proteomes" id="UP000009183"/>
    </source>
</evidence>
<evidence type="ECO:0000313" key="1">
    <source>
        <dbReference type="EMBL" id="CBI18301.3"/>
    </source>
</evidence>
<gene>
    <name evidence="1" type="ordered locus">VIT_18s0075g00830</name>
</gene>
<proteinExistence type="predicted"/>
<keyword evidence="2" id="KW-1185">Reference proteome</keyword>
<dbReference type="HOGENOM" id="CLU_3433333_0_0_1"/>
<dbReference type="Proteomes" id="UP000009183">
    <property type="component" value="Chromosome 18"/>
</dbReference>
<sequence length="16" mass="1732">MFITGEKKTSPFTGMG</sequence>
<name>D7SRM0_VITVI</name>
<accession>D7SRM0</accession>
<reference evidence="2" key="1">
    <citation type="journal article" date="2007" name="Nature">
        <title>The grapevine genome sequence suggests ancestral hexaploidization in major angiosperm phyla.</title>
        <authorList>
            <consortium name="The French-Italian Public Consortium for Grapevine Genome Characterization."/>
            <person name="Jaillon O."/>
            <person name="Aury J.-M."/>
            <person name="Noel B."/>
            <person name="Policriti A."/>
            <person name="Clepet C."/>
            <person name="Casagrande A."/>
            <person name="Choisne N."/>
            <person name="Aubourg S."/>
            <person name="Vitulo N."/>
            <person name="Jubin C."/>
            <person name="Vezzi A."/>
            <person name="Legeai F."/>
            <person name="Hugueney P."/>
            <person name="Dasilva C."/>
            <person name="Horner D."/>
            <person name="Mica E."/>
            <person name="Jublot D."/>
            <person name="Poulain J."/>
            <person name="Bruyere C."/>
            <person name="Billault A."/>
            <person name="Segurens B."/>
            <person name="Gouyvenoux M."/>
            <person name="Ugarte E."/>
            <person name="Cattonaro F."/>
            <person name="Anthouard V."/>
            <person name="Vico V."/>
            <person name="Del Fabbro C."/>
            <person name="Alaux M."/>
            <person name="Di Gaspero G."/>
            <person name="Dumas V."/>
            <person name="Felice N."/>
            <person name="Paillard S."/>
            <person name="Juman I."/>
            <person name="Moroldo M."/>
            <person name="Scalabrin S."/>
            <person name="Canaguier A."/>
            <person name="Le Clainche I."/>
            <person name="Malacrida G."/>
            <person name="Durand E."/>
            <person name="Pesole G."/>
            <person name="Laucou V."/>
            <person name="Chatelet P."/>
            <person name="Merdinoglu D."/>
            <person name="Delledonne M."/>
            <person name="Pezzotti M."/>
            <person name="Lecharny A."/>
            <person name="Scarpelli C."/>
            <person name="Artiguenave F."/>
            <person name="Pe M.E."/>
            <person name="Valle G."/>
            <person name="Morgante M."/>
            <person name="Caboche M."/>
            <person name="Adam-Blondon A.-F."/>
            <person name="Weissenbach J."/>
            <person name="Quetier F."/>
            <person name="Wincker P."/>
        </authorList>
    </citation>
    <scope>NUCLEOTIDE SEQUENCE [LARGE SCALE GENOMIC DNA]</scope>
    <source>
        <strain evidence="2">cv. Pinot noir / PN40024</strain>
    </source>
</reference>
<protein>
    <submittedName>
        <fullName evidence="1">Uncharacterized protein</fullName>
    </submittedName>
</protein>
<organism evidence="1 2">
    <name type="scientific">Vitis vinifera</name>
    <name type="common">Grape</name>
    <dbReference type="NCBI Taxonomy" id="29760"/>
    <lineage>
        <taxon>Eukaryota</taxon>
        <taxon>Viridiplantae</taxon>
        <taxon>Streptophyta</taxon>
        <taxon>Embryophyta</taxon>
        <taxon>Tracheophyta</taxon>
        <taxon>Spermatophyta</taxon>
        <taxon>Magnoliopsida</taxon>
        <taxon>eudicotyledons</taxon>
        <taxon>Gunneridae</taxon>
        <taxon>Pentapetalae</taxon>
        <taxon>rosids</taxon>
        <taxon>Vitales</taxon>
        <taxon>Vitaceae</taxon>
        <taxon>Viteae</taxon>
        <taxon>Vitis</taxon>
    </lineage>
</organism>
<dbReference type="AlphaFoldDB" id="D7SRM0"/>
<dbReference type="EMBL" id="FN594970">
    <property type="protein sequence ID" value="CBI18301.3"/>
    <property type="molecule type" value="Genomic_DNA"/>
</dbReference>
<dbReference type="InParanoid" id="D7SRM0"/>